<dbReference type="RefSeq" id="WP_006974239.1">
    <property type="nucleotide sequence ID" value="NZ_ABCS01000062.1"/>
</dbReference>
<proteinExistence type="predicted"/>
<protein>
    <submittedName>
        <fullName evidence="1">Uncharacterized protein</fullName>
    </submittedName>
</protein>
<accession>A6GBZ8</accession>
<sequence length="153" mass="16784">MVERTTHSRAEIEARIEAAFGGATMPRTAAELTTGGIDGPYVVKHFLGRSRGEMEAQLLAGLHMEDFRYMTPQAVAYYLPAALRRMLSEPDDAELWIFLSSCVRDQLGVTWLSAEQRRALADWARFMSAAFEVLGGFDGETAQALALAAEASP</sequence>
<dbReference type="Proteomes" id="UP000005801">
    <property type="component" value="Unassembled WGS sequence"/>
</dbReference>
<dbReference type="AlphaFoldDB" id="A6GBZ8"/>
<reference evidence="1 2" key="1">
    <citation type="submission" date="2007-06" db="EMBL/GenBank/DDBJ databases">
        <authorList>
            <person name="Shimkets L."/>
            <person name="Ferriera S."/>
            <person name="Johnson J."/>
            <person name="Kravitz S."/>
            <person name="Beeson K."/>
            <person name="Sutton G."/>
            <person name="Rogers Y.-H."/>
            <person name="Friedman R."/>
            <person name="Frazier M."/>
            <person name="Venter J.C."/>
        </authorList>
    </citation>
    <scope>NUCLEOTIDE SEQUENCE [LARGE SCALE GENOMIC DNA]</scope>
    <source>
        <strain evidence="1 2">SIR-1</strain>
    </source>
</reference>
<evidence type="ECO:0000313" key="1">
    <source>
        <dbReference type="EMBL" id="EDM76560.1"/>
    </source>
</evidence>
<dbReference type="OrthoDB" id="4541953at2"/>
<name>A6GBZ8_9BACT</name>
<keyword evidence="2" id="KW-1185">Reference proteome</keyword>
<organism evidence="1 2">
    <name type="scientific">Plesiocystis pacifica SIR-1</name>
    <dbReference type="NCBI Taxonomy" id="391625"/>
    <lineage>
        <taxon>Bacteria</taxon>
        <taxon>Pseudomonadati</taxon>
        <taxon>Myxococcota</taxon>
        <taxon>Polyangia</taxon>
        <taxon>Nannocystales</taxon>
        <taxon>Nannocystaceae</taxon>
        <taxon>Plesiocystis</taxon>
    </lineage>
</organism>
<evidence type="ECO:0000313" key="2">
    <source>
        <dbReference type="Proteomes" id="UP000005801"/>
    </source>
</evidence>
<dbReference type="EMBL" id="ABCS01000062">
    <property type="protein sequence ID" value="EDM76560.1"/>
    <property type="molecule type" value="Genomic_DNA"/>
</dbReference>
<comment type="caution">
    <text evidence="1">The sequence shown here is derived from an EMBL/GenBank/DDBJ whole genome shotgun (WGS) entry which is preliminary data.</text>
</comment>
<gene>
    <name evidence="1" type="ORF">PPSIR1_24169</name>
</gene>
<dbReference type="STRING" id="391625.PPSIR1_24169"/>